<dbReference type="PANTHER" id="PTHR13017">
    <property type="entry name" value="5-FORMYLTETRAHYDROFOLATE CYCLO-LIGASE-RELATED"/>
    <property type="match status" value="1"/>
</dbReference>
<feature type="compositionally biased region" description="Basic residues" evidence="1">
    <location>
        <begin position="294"/>
        <end position="312"/>
    </location>
</feature>
<feature type="region of interest" description="Disordered" evidence="1">
    <location>
        <begin position="1"/>
        <end position="36"/>
    </location>
</feature>
<dbReference type="Pfam" id="PF01812">
    <property type="entry name" value="5-FTHF_cyc-lig"/>
    <property type="match status" value="1"/>
</dbReference>
<dbReference type="Proteomes" id="UP001652621">
    <property type="component" value="Unplaced"/>
</dbReference>
<feature type="compositionally biased region" description="Low complexity" evidence="1">
    <location>
        <begin position="316"/>
        <end position="334"/>
    </location>
</feature>
<dbReference type="InterPro" id="IPR037171">
    <property type="entry name" value="NagB/RpiA_transferase-like"/>
</dbReference>
<evidence type="ECO:0000256" key="1">
    <source>
        <dbReference type="SAM" id="MobiDB-lite"/>
    </source>
</evidence>
<dbReference type="RefSeq" id="XP_005188733.1">
    <property type="nucleotide sequence ID" value="XM_005188676.3"/>
</dbReference>
<dbReference type="EnsemblMetazoa" id="MDOA015555-RA">
    <property type="protein sequence ID" value="MDOA015555-PA"/>
    <property type="gene ID" value="MDOA015555"/>
</dbReference>
<name>T1PBT6_MUSDO</name>
<dbReference type="InterPro" id="IPR024185">
    <property type="entry name" value="FTHF_cligase-like_sf"/>
</dbReference>
<evidence type="ECO:0000313" key="5">
    <source>
        <dbReference type="RefSeq" id="XP_005188733.1"/>
    </source>
</evidence>
<feature type="region of interest" description="Disordered" evidence="1">
    <location>
        <begin position="503"/>
        <end position="548"/>
    </location>
</feature>
<feature type="compositionally biased region" description="Basic residues" evidence="1">
    <location>
        <begin position="335"/>
        <end position="349"/>
    </location>
</feature>
<dbReference type="EMBL" id="KA645423">
    <property type="protein sequence ID" value="AFP60052.1"/>
    <property type="molecule type" value="mRNA"/>
</dbReference>
<keyword evidence="4" id="KW-1185">Reference proteome</keyword>
<dbReference type="SUPFAM" id="SSF100950">
    <property type="entry name" value="NagB/RpiA/CoA transferase-like"/>
    <property type="match status" value="1"/>
</dbReference>
<organism evidence="2">
    <name type="scientific">Musca domestica</name>
    <name type="common">House fly</name>
    <dbReference type="NCBI Taxonomy" id="7370"/>
    <lineage>
        <taxon>Eukaryota</taxon>
        <taxon>Metazoa</taxon>
        <taxon>Ecdysozoa</taxon>
        <taxon>Arthropoda</taxon>
        <taxon>Hexapoda</taxon>
        <taxon>Insecta</taxon>
        <taxon>Pterygota</taxon>
        <taxon>Neoptera</taxon>
        <taxon>Endopterygota</taxon>
        <taxon>Diptera</taxon>
        <taxon>Brachycera</taxon>
        <taxon>Muscomorpha</taxon>
        <taxon>Muscoidea</taxon>
        <taxon>Muscidae</taxon>
        <taxon>Musca</taxon>
    </lineage>
</organism>
<reference evidence="2" key="1">
    <citation type="submission" date="2012-08" db="EMBL/GenBank/DDBJ databases">
        <title>Transcriptome of adult Musca domestica launches a platform for comparative house fly gene expression and characterization of differential gene expression among resistant and susceptible house flies.</title>
        <authorList>
            <person name="Liu N."/>
            <person name="Zhang L."/>
            <person name="Li M."/>
            <person name="Reid W."/>
        </authorList>
    </citation>
    <scope>NUCLEOTIDE SEQUENCE</scope>
    <source>
        <strain evidence="2">ALHF</strain>
        <tissue evidence="2">Whole body</tissue>
    </source>
</reference>
<reference evidence="3" key="2">
    <citation type="submission" date="2021-01" db="UniProtKB">
        <authorList>
            <consortium name="EnsemblMetazoa"/>
        </authorList>
    </citation>
    <scope>IDENTIFICATION</scope>
    <source>
        <strain evidence="3">Aabys</strain>
    </source>
</reference>
<dbReference type="GeneID" id="101900221"/>
<feature type="compositionally biased region" description="Low complexity" evidence="1">
    <location>
        <begin position="1"/>
        <end position="24"/>
    </location>
</feature>
<dbReference type="GO" id="GO:0005737">
    <property type="term" value="C:cytoplasm"/>
    <property type="evidence" value="ECO:0007669"/>
    <property type="project" value="TreeGrafter"/>
</dbReference>
<gene>
    <name evidence="5" type="primary">LOC101900221</name>
    <name evidence="3" type="synonym">101900221</name>
</gene>
<dbReference type="eggNOG" id="KOG4410">
    <property type="taxonomic scope" value="Eukaryota"/>
</dbReference>
<dbReference type="InterPro" id="IPR002698">
    <property type="entry name" value="FTHF_cligase"/>
</dbReference>
<evidence type="ECO:0000313" key="2">
    <source>
        <dbReference type="EMBL" id="AFP60052.1"/>
    </source>
</evidence>
<dbReference type="KEGG" id="mde:101900221"/>
<dbReference type="PANTHER" id="PTHR13017:SF0">
    <property type="entry name" value="METHENYLTETRAHYDROFOLATE SYNTHASE DOMAIN-CONTAINING PROTEIN"/>
    <property type="match status" value="1"/>
</dbReference>
<keyword evidence="2" id="KW-0436">Ligase</keyword>
<dbReference type="STRING" id="7370.T1PBT6"/>
<reference evidence="5" key="3">
    <citation type="submission" date="2025-04" db="UniProtKB">
        <authorList>
            <consortium name="RefSeq"/>
        </authorList>
    </citation>
    <scope>IDENTIFICATION</scope>
    <source>
        <strain evidence="5">Aabys</strain>
    </source>
</reference>
<protein>
    <submittedName>
        <fullName evidence="2">5-formyltetrahydrofolate cyclo-ligase family</fullName>
    </submittedName>
    <submittedName>
        <fullName evidence="5">Methenyltetrahydrofolate synthase domain-containing protein</fullName>
    </submittedName>
</protein>
<accession>T1PBT6</accession>
<feature type="region of interest" description="Disordered" evidence="1">
    <location>
        <begin position="284"/>
        <end position="390"/>
    </location>
</feature>
<feature type="compositionally biased region" description="Low complexity" evidence="1">
    <location>
        <begin position="511"/>
        <end position="538"/>
    </location>
</feature>
<evidence type="ECO:0000313" key="4">
    <source>
        <dbReference type="Proteomes" id="UP001652621"/>
    </source>
</evidence>
<evidence type="ECO:0000313" key="3">
    <source>
        <dbReference type="EnsemblMetazoa" id="MDOA015555-PA"/>
    </source>
</evidence>
<sequence length="548" mass="60531">METQNTTPTPAEAATTNGGNATQEVSSTTQSVEPTKRSLRLQAWKKFREANQGLVRGGVFNRMPSFVDNDKAITLLTETEEFKKAKEVKTQMDRALIGVKLQTLLAGKNLYLTSTRKSKALFLKVDVPADADDETRNKVLNVRNVEEYRTEIGLDNKVVLDLVIIGSVVVSRDGYRIGRGNGFIDLEIGLLIEAGAITEKTLIATLVHDSQVVDSLPTNLFQKHDVPVDLIVTPTEVIRVAKRLPRPTGLYWELISERRLKIVAGLELLKEAQEKEGKIITLKEEDTDIEQGHNRRRFPQRRRFGGRGRYPRRTVSQNNASDQQQGDNAQQQKRNPSRRRRFVNRRRRPTKSEGDQSGVESKSQERKSGGEGGNRRLRQRKNRPQRDFSVKLTNISRDVRVKDLKSELRNRECHPMAITWKGSYGRCYLHFGNRSGQPSTEEDMNKVLEALNNLSLTITPPEKSATEGGATNGGEEGATDANNKPAPKVVNLNVQLIKYSDKAAKKTGDSANAAAPGAGAAATVNGGEAAAGGDASSARIESVDTTTV</sequence>
<dbReference type="VEuPathDB" id="VectorBase:MDOA015555"/>
<dbReference type="VEuPathDB" id="VectorBase:MDOMA2_020108"/>
<dbReference type="AlphaFoldDB" id="T1PBT6"/>
<dbReference type="GO" id="GO:0016874">
    <property type="term" value="F:ligase activity"/>
    <property type="evidence" value="ECO:0007669"/>
    <property type="project" value="UniProtKB-KW"/>
</dbReference>
<dbReference type="Gene3D" id="3.40.50.10420">
    <property type="entry name" value="NagB/RpiA/CoA transferase-like"/>
    <property type="match status" value="1"/>
</dbReference>
<dbReference type="OrthoDB" id="433414at2759"/>
<feature type="region of interest" description="Disordered" evidence="1">
    <location>
        <begin position="459"/>
        <end position="487"/>
    </location>
</feature>
<proteinExistence type="evidence at transcript level"/>